<sequence>SSITVDGVPKSGIQGLLVIEPRVSSRAVCSPVREEMYTAESALHSTGRCWTGRSLQPTGSRGGRPRCRRGSMTWPES</sequence>
<dbReference type="EMBL" id="CAVNYO010000412">
    <property type="protein sequence ID" value="CAK5276794.1"/>
    <property type="molecule type" value="Genomic_DNA"/>
</dbReference>
<reference evidence="2" key="1">
    <citation type="submission" date="2023-11" db="EMBL/GenBank/DDBJ databases">
        <authorList>
            <person name="De Vega J J."/>
            <person name="De Vega J J."/>
        </authorList>
    </citation>
    <scope>NUCLEOTIDE SEQUENCE</scope>
</reference>
<feature type="region of interest" description="Disordered" evidence="1">
    <location>
        <begin position="51"/>
        <end position="77"/>
    </location>
</feature>
<comment type="caution">
    <text evidence="2">The sequence shown here is derived from an EMBL/GenBank/DDBJ whole genome shotgun (WGS) entry which is preliminary data.</text>
</comment>
<evidence type="ECO:0000313" key="3">
    <source>
        <dbReference type="Proteomes" id="UP001295794"/>
    </source>
</evidence>
<gene>
    <name evidence="2" type="ORF">MYCIT1_LOCUS25346</name>
</gene>
<keyword evidence="3" id="KW-1185">Reference proteome</keyword>
<name>A0AAD2HHI1_9AGAR</name>
<proteinExistence type="predicted"/>
<protein>
    <submittedName>
        <fullName evidence="2">Uncharacterized protein</fullName>
    </submittedName>
</protein>
<dbReference type="AlphaFoldDB" id="A0AAD2HHI1"/>
<evidence type="ECO:0000313" key="2">
    <source>
        <dbReference type="EMBL" id="CAK5276794.1"/>
    </source>
</evidence>
<feature type="non-terminal residue" evidence="2">
    <location>
        <position position="77"/>
    </location>
</feature>
<dbReference type="Proteomes" id="UP001295794">
    <property type="component" value="Unassembled WGS sequence"/>
</dbReference>
<organism evidence="2 3">
    <name type="scientific">Mycena citricolor</name>
    <dbReference type="NCBI Taxonomy" id="2018698"/>
    <lineage>
        <taxon>Eukaryota</taxon>
        <taxon>Fungi</taxon>
        <taxon>Dikarya</taxon>
        <taxon>Basidiomycota</taxon>
        <taxon>Agaricomycotina</taxon>
        <taxon>Agaricomycetes</taxon>
        <taxon>Agaricomycetidae</taxon>
        <taxon>Agaricales</taxon>
        <taxon>Marasmiineae</taxon>
        <taxon>Mycenaceae</taxon>
        <taxon>Mycena</taxon>
    </lineage>
</organism>
<feature type="non-terminal residue" evidence="2">
    <location>
        <position position="1"/>
    </location>
</feature>
<evidence type="ECO:0000256" key="1">
    <source>
        <dbReference type="SAM" id="MobiDB-lite"/>
    </source>
</evidence>
<accession>A0AAD2HHI1</accession>